<dbReference type="InterPro" id="IPR048708">
    <property type="entry name" value="VapB45-like_HTH"/>
</dbReference>
<proteinExistence type="predicted"/>
<feature type="domain" description="Putative antitoxin VapB45-like DNA-binding HTH" evidence="1">
    <location>
        <begin position="22"/>
        <end position="101"/>
    </location>
</feature>
<dbReference type="Proteomes" id="UP000287247">
    <property type="component" value="Unassembled WGS sequence"/>
</dbReference>
<dbReference type="Pfam" id="PF04255">
    <property type="entry name" value="DUF433"/>
    <property type="match status" value="1"/>
</dbReference>
<dbReference type="EMBL" id="BDQK01000017">
    <property type="protein sequence ID" value="GBF82834.1"/>
    <property type="molecule type" value="Genomic_DNA"/>
</dbReference>
<reference evidence="3" key="1">
    <citation type="submission" date="2017-05" db="EMBL/GenBank/DDBJ databases">
        <title>Physiological properties and genetic analysis related to exopolysaccharide production of fresh-water unicellular cyanobacterium Aphanothece sacrum, Suizenji Nori, that has been cultured as a food source in Japan.</title>
        <authorList>
            <person name="Kanesaki Y."/>
            <person name="Yoshikawa S."/>
            <person name="Ohki K."/>
        </authorList>
    </citation>
    <scope>NUCLEOTIDE SEQUENCE [LARGE SCALE GENOMIC DNA]</scope>
    <source>
        <strain evidence="3">FPU1</strain>
    </source>
</reference>
<evidence type="ECO:0000259" key="1">
    <source>
        <dbReference type="Pfam" id="PF21321"/>
    </source>
</evidence>
<sequence length="241" mass="27817">MLSNSEQTMNNLYGGKDPREIPSYSIRDAARYLRISSSTIRSWTIGRKYPISNGLNFFHPLIDIPQQKPYLLSFINLIEVHILRAIRKDHQIQLNKVREALDYINEEFKIPYPLAREQFRTDGVDLFIEKYGALINASQKGQRELKNAFNTHLERIEPDDSGLAIKLYPFTRSHEENNPRIVVIDPRIAFGRLVIANTGVATSILKERYWAGDSMEELAYDYDCDHKDIEEAIRCELGNAA</sequence>
<evidence type="ECO:0000313" key="3">
    <source>
        <dbReference type="Proteomes" id="UP000287247"/>
    </source>
</evidence>
<name>A0A401INJ3_APHSA</name>
<comment type="caution">
    <text evidence="2">The sequence shown here is derived from an EMBL/GenBank/DDBJ whole genome shotgun (WGS) entry which is preliminary data.</text>
</comment>
<dbReference type="Pfam" id="PF21321">
    <property type="entry name" value="HTH_66"/>
    <property type="match status" value="1"/>
</dbReference>
<dbReference type="InterPro" id="IPR009057">
    <property type="entry name" value="Homeodomain-like_sf"/>
</dbReference>
<keyword evidence="3" id="KW-1185">Reference proteome</keyword>
<dbReference type="SUPFAM" id="SSF46689">
    <property type="entry name" value="Homeodomain-like"/>
    <property type="match status" value="1"/>
</dbReference>
<accession>A0A401INJ3</accession>
<organism evidence="2 3">
    <name type="scientific">Aphanothece sacrum FPU1</name>
    <dbReference type="NCBI Taxonomy" id="1920663"/>
    <lineage>
        <taxon>Bacteria</taxon>
        <taxon>Bacillati</taxon>
        <taxon>Cyanobacteriota</taxon>
        <taxon>Cyanophyceae</taxon>
        <taxon>Oscillatoriophycideae</taxon>
        <taxon>Chroococcales</taxon>
        <taxon>Aphanothecaceae</taxon>
        <taxon>Aphanothece</taxon>
    </lineage>
</organism>
<protein>
    <recommendedName>
        <fullName evidence="1">Putative antitoxin VapB45-like DNA-binding HTH domain-containing protein</fullName>
    </recommendedName>
</protein>
<gene>
    <name evidence="2" type="ORF">AsFPU1_4268</name>
</gene>
<dbReference type="AlphaFoldDB" id="A0A401INJ3"/>
<dbReference type="InterPro" id="IPR007367">
    <property type="entry name" value="DUF433"/>
</dbReference>
<evidence type="ECO:0000313" key="2">
    <source>
        <dbReference type="EMBL" id="GBF82834.1"/>
    </source>
</evidence>